<dbReference type="Gene3D" id="3.40.50.300">
    <property type="entry name" value="P-loop containing nucleotide triphosphate hydrolases"/>
    <property type="match status" value="1"/>
</dbReference>
<organism evidence="4 5">
    <name type="scientific">Setomelanomma holmii</name>
    <dbReference type="NCBI Taxonomy" id="210430"/>
    <lineage>
        <taxon>Eukaryota</taxon>
        <taxon>Fungi</taxon>
        <taxon>Dikarya</taxon>
        <taxon>Ascomycota</taxon>
        <taxon>Pezizomycotina</taxon>
        <taxon>Dothideomycetes</taxon>
        <taxon>Pleosporomycetidae</taxon>
        <taxon>Pleosporales</taxon>
        <taxon>Pleosporineae</taxon>
        <taxon>Phaeosphaeriaceae</taxon>
        <taxon>Setomelanomma</taxon>
    </lineage>
</organism>
<dbReference type="SUPFAM" id="SSF52540">
    <property type="entry name" value="P-loop containing nucleoside triphosphate hydrolases"/>
    <property type="match status" value="1"/>
</dbReference>
<sequence>MDPISVFALAASILQVVDFSTKLLSTEYQLYQDGSTVRNSEFILIADDLSSLNDKIKSYARPDLSVFRPLAKDNQALENLASQVAKIVDELTTVLLRFQVKGNATVFKSFKHAVLTMWNESTIRHFFRQESRLRLTPAQALENLASQVAKIVDELTTVLLRFRVKGNATVFKSFKHAVLTMWNKSTIEETVKRLESIREEVQFRILVSMMEKVAKNELLMDTAFQSLDKGTQAIVQCILQGGTDLAAMIAAQMFESARREDAREAAAIRRHDELLARVVRLPYAFGPDISAGKPQVDRYENVKSAHSKTFDWILQPPKKANVPWDNLDEWLRTKTGVYWISGKAGSGKSTLMKYLVNDARFRQALKSWAGDTPLLITSFYFWNPGNSMQKSQEGLFRTIIHQILNGEPALGPVLFPGNTSRAQAGWIILPSTNFVARVPLKIALIIDGLDEFEPTDASYTELADMFLAASRSTNVKAVLSSRPLSAFEASFTSSPTLRLHELTKQDIEIFVGDQLRCQPRVDELSQVDPAGVEALIAEIVSAASGIFFWVRLVVDSLLEGFWNFDELADLRQRLRAIPRGLEDLFAHMLHQFPSEYRAQPSRMFQIIRCNASLGEIGDAFLPGAYPLTAMGLFFTEFSLQKVMEAAINQNRKLETIEQRGFPLEDNSVYHDADVQYLHRSVADWLQRKRVWDMIIEGTRATDFDPHVAILHSLVMRLKCSPPPSTFLFDKNVGFLEDQWKIVNAVMHSAKSAEESTEEHKRLF</sequence>
<dbReference type="Pfam" id="PF24883">
    <property type="entry name" value="NPHP3_N"/>
    <property type="match status" value="1"/>
</dbReference>
<name>A0A9P4LJT3_9PLEO</name>
<comment type="caution">
    <text evidence="4">The sequence shown here is derived from an EMBL/GenBank/DDBJ whole genome shotgun (WGS) entry which is preliminary data.</text>
</comment>
<feature type="domain" description="Nephrocystin 3-like N-terminal" evidence="2">
    <location>
        <begin position="326"/>
        <end position="482"/>
    </location>
</feature>
<dbReference type="PANTHER" id="PTHR10039">
    <property type="entry name" value="AMELOGENIN"/>
    <property type="match status" value="1"/>
</dbReference>
<dbReference type="EMBL" id="ML978199">
    <property type="protein sequence ID" value="KAF2029551.1"/>
    <property type="molecule type" value="Genomic_DNA"/>
</dbReference>
<evidence type="ECO:0000313" key="5">
    <source>
        <dbReference type="Proteomes" id="UP000799777"/>
    </source>
</evidence>
<dbReference type="PANTHER" id="PTHR10039:SF5">
    <property type="entry name" value="NACHT DOMAIN-CONTAINING PROTEIN"/>
    <property type="match status" value="1"/>
</dbReference>
<dbReference type="AlphaFoldDB" id="A0A9P4LJT3"/>
<accession>A0A9P4LJT3</accession>
<dbReference type="InterPro" id="IPR027417">
    <property type="entry name" value="P-loop_NTPase"/>
</dbReference>
<evidence type="ECO:0008006" key="6">
    <source>
        <dbReference type="Google" id="ProtNLM"/>
    </source>
</evidence>
<proteinExistence type="predicted"/>
<dbReference type="InterPro" id="IPR056884">
    <property type="entry name" value="NPHP3-like_N"/>
</dbReference>
<keyword evidence="1" id="KW-0677">Repeat</keyword>
<evidence type="ECO:0000259" key="3">
    <source>
        <dbReference type="Pfam" id="PF25053"/>
    </source>
</evidence>
<evidence type="ECO:0000256" key="1">
    <source>
        <dbReference type="ARBA" id="ARBA00022737"/>
    </source>
</evidence>
<keyword evidence="5" id="KW-1185">Reference proteome</keyword>
<feature type="domain" description="DUF7791" evidence="3">
    <location>
        <begin position="670"/>
        <end position="722"/>
    </location>
</feature>
<evidence type="ECO:0000313" key="4">
    <source>
        <dbReference type="EMBL" id="KAF2029551.1"/>
    </source>
</evidence>
<evidence type="ECO:0000259" key="2">
    <source>
        <dbReference type="Pfam" id="PF24883"/>
    </source>
</evidence>
<dbReference type="Proteomes" id="UP000799777">
    <property type="component" value="Unassembled WGS sequence"/>
</dbReference>
<protein>
    <recommendedName>
        <fullName evidence="6">NACHT domain-containing protein</fullName>
    </recommendedName>
</protein>
<dbReference type="Pfam" id="PF25053">
    <property type="entry name" value="DUF7791"/>
    <property type="match status" value="1"/>
</dbReference>
<dbReference type="OrthoDB" id="443402at2759"/>
<reference evidence="4" key="1">
    <citation type="journal article" date="2020" name="Stud. Mycol.">
        <title>101 Dothideomycetes genomes: a test case for predicting lifestyles and emergence of pathogens.</title>
        <authorList>
            <person name="Haridas S."/>
            <person name="Albert R."/>
            <person name="Binder M."/>
            <person name="Bloem J."/>
            <person name="Labutti K."/>
            <person name="Salamov A."/>
            <person name="Andreopoulos B."/>
            <person name="Baker S."/>
            <person name="Barry K."/>
            <person name="Bills G."/>
            <person name="Bluhm B."/>
            <person name="Cannon C."/>
            <person name="Castanera R."/>
            <person name="Culley D."/>
            <person name="Daum C."/>
            <person name="Ezra D."/>
            <person name="Gonzalez J."/>
            <person name="Henrissat B."/>
            <person name="Kuo A."/>
            <person name="Liang C."/>
            <person name="Lipzen A."/>
            <person name="Lutzoni F."/>
            <person name="Magnuson J."/>
            <person name="Mondo S."/>
            <person name="Nolan M."/>
            <person name="Ohm R."/>
            <person name="Pangilinan J."/>
            <person name="Park H.-J."/>
            <person name="Ramirez L."/>
            <person name="Alfaro M."/>
            <person name="Sun H."/>
            <person name="Tritt A."/>
            <person name="Yoshinaga Y."/>
            <person name="Zwiers L.-H."/>
            <person name="Turgeon B."/>
            <person name="Goodwin S."/>
            <person name="Spatafora J."/>
            <person name="Crous P."/>
            <person name="Grigoriev I."/>
        </authorList>
    </citation>
    <scope>NUCLEOTIDE SEQUENCE</scope>
    <source>
        <strain evidence="4">CBS 110217</strain>
    </source>
</reference>
<dbReference type="InterPro" id="IPR056693">
    <property type="entry name" value="DUF7791"/>
</dbReference>
<gene>
    <name evidence="4" type="ORF">EK21DRAFT_112759</name>
</gene>